<dbReference type="AlphaFoldDB" id="A0A2R6C5R2"/>
<accession>A0A2R6C5R2</accession>
<sequence>MEVILKTAKVASRCEGRGTSLSALAYALSKGYSIVYIPYGAQVPRSLNSKMTIPAKVNVGKINE</sequence>
<organism evidence="1 2">
    <name type="scientific">Candidatus Marsarchaeota G2 archaeon BE_D</name>
    <dbReference type="NCBI Taxonomy" id="1978158"/>
    <lineage>
        <taxon>Archaea</taxon>
        <taxon>Candidatus Marsarchaeota</taxon>
        <taxon>Candidatus Marsarchaeota group 2</taxon>
    </lineage>
</organism>
<evidence type="ECO:0000313" key="1">
    <source>
        <dbReference type="EMBL" id="PSO06252.1"/>
    </source>
</evidence>
<proteinExistence type="predicted"/>
<comment type="caution">
    <text evidence="1">The sequence shown here is derived from an EMBL/GenBank/DDBJ whole genome shotgun (WGS) entry which is preliminary data.</text>
</comment>
<dbReference type="EMBL" id="NEXF01000548">
    <property type="protein sequence ID" value="PSO06252.1"/>
    <property type="molecule type" value="Genomic_DNA"/>
</dbReference>
<protein>
    <submittedName>
        <fullName evidence="1">Uncharacterized protein</fullName>
    </submittedName>
</protein>
<reference evidence="1 2" key="1">
    <citation type="submission" date="2017-04" db="EMBL/GenBank/DDBJ databases">
        <title>Novel microbial lineages endemic to geothermal iron-oxide mats fill important gaps in the evolutionary history of Archaea.</title>
        <authorList>
            <person name="Jay Z.J."/>
            <person name="Beam J.P."/>
            <person name="Dlakic M."/>
            <person name="Rusch D.B."/>
            <person name="Kozubal M.A."/>
            <person name="Inskeep W.P."/>
        </authorList>
    </citation>
    <scope>NUCLEOTIDE SEQUENCE [LARGE SCALE GENOMIC DNA]</scope>
    <source>
        <strain evidence="1">BE_D</strain>
    </source>
</reference>
<gene>
    <name evidence="1" type="ORF">B9Q04_17010</name>
</gene>
<evidence type="ECO:0000313" key="2">
    <source>
        <dbReference type="Proteomes" id="UP000242015"/>
    </source>
</evidence>
<name>A0A2R6C5R2_9ARCH</name>
<dbReference type="Proteomes" id="UP000242015">
    <property type="component" value="Unassembled WGS sequence"/>
</dbReference>